<feature type="region of interest" description="Disordered" evidence="1">
    <location>
        <begin position="150"/>
        <end position="169"/>
    </location>
</feature>
<keyword evidence="4" id="KW-1185">Reference proteome</keyword>
<evidence type="ECO:0000313" key="4">
    <source>
        <dbReference type="Proteomes" id="UP000594262"/>
    </source>
</evidence>
<evidence type="ECO:0000256" key="1">
    <source>
        <dbReference type="SAM" id="MobiDB-lite"/>
    </source>
</evidence>
<dbReference type="RefSeq" id="XP_066921934.1">
    <property type="nucleotide sequence ID" value="XM_067065833.1"/>
</dbReference>
<proteinExistence type="predicted"/>
<feature type="transmembrane region" description="Helical" evidence="2">
    <location>
        <begin position="36"/>
        <end position="61"/>
    </location>
</feature>
<keyword evidence="2" id="KW-0812">Transmembrane</keyword>
<sequence>MKISTTTKRKWIFSILLFFIGAPMMLIGFFTDHLPVAYAGCVFNFLSIVVFLCAEVFALAFRSLKECCQEKQQERDQSITNTIRRIQNPTNINQSQSQAVENQSYQSENIFNFAESALPHLMLPSYEMLSALPPSYDDVIQMSEPDIWRSASESQEREGFPPPPCYEDI</sequence>
<feature type="transmembrane region" description="Helical" evidence="2">
    <location>
        <begin position="12"/>
        <end position="30"/>
    </location>
</feature>
<dbReference type="EnsemblMetazoa" id="CLYHEMT009375.1">
    <property type="protein sequence ID" value="CLYHEMP009375.1"/>
    <property type="gene ID" value="CLYHEMG009375"/>
</dbReference>
<keyword evidence="2" id="KW-1133">Transmembrane helix</keyword>
<dbReference type="GeneID" id="136809311"/>
<feature type="compositionally biased region" description="Pro residues" evidence="1">
    <location>
        <begin position="160"/>
        <end position="169"/>
    </location>
</feature>
<evidence type="ECO:0000256" key="2">
    <source>
        <dbReference type="SAM" id="Phobius"/>
    </source>
</evidence>
<reference evidence="3" key="1">
    <citation type="submission" date="2021-01" db="UniProtKB">
        <authorList>
            <consortium name="EnsemblMetazoa"/>
        </authorList>
    </citation>
    <scope>IDENTIFICATION</scope>
</reference>
<keyword evidence="2" id="KW-0472">Membrane</keyword>
<protein>
    <submittedName>
        <fullName evidence="3">Uncharacterized protein</fullName>
    </submittedName>
</protein>
<accession>A0A7M5WLE8</accession>
<evidence type="ECO:0000313" key="3">
    <source>
        <dbReference type="EnsemblMetazoa" id="CLYHEMP009375.1"/>
    </source>
</evidence>
<dbReference type="Proteomes" id="UP000594262">
    <property type="component" value="Unplaced"/>
</dbReference>
<dbReference type="AlphaFoldDB" id="A0A7M5WLE8"/>
<name>A0A7M5WLE8_9CNID</name>
<organism evidence="3 4">
    <name type="scientific">Clytia hemisphaerica</name>
    <dbReference type="NCBI Taxonomy" id="252671"/>
    <lineage>
        <taxon>Eukaryota</taxon>
        <taxon>Metazoa</taxon>
        <taxon>Cnidaria</taxon>
        <taxon>Hydrozoa</taxon>
        <taxon>Hydroidolina</taxon>
        <taxon>Leptothecata</taxon>
        <taxon>Obeliida</taxon>
        <taxon>Clytiidae</taxon>
        <taxon>Clytia</taxon>
    </lineage>
</organism>